<keyword evidence="8" id="KW-0862">Zinc</keyword>
<comment type="caution">
    <text evidence="7">Lacks conserved residue(s) required for the propagation of feature annotation.</text>
</comment>
<keyword evidence="8" id="KW-0479">Metal-binding</keyword>
<dbReference type="PRINTS" id="PR00791">
    <property type="entry name" value="PEPDIPTASEA"/>
</dbReference>
<keyword evidence="11" id="KW-1185">Reference proteome</keyword>
<dbReference type="AlphaFoldDB" id="A0AA88YUL2"/>
<name>A0AA88YUL2_PINIB</name>
<feature type="signal peptide" evidence="9">
    <location>
        <begin position="1"/>
        <end position="20"/>
    </location>
</feature>
<dbReference type="GO" id="GO:0006508">
    <property type="term" value="P:proteolysis"/>
    <property type="evidence" value="ECO:0007669"/>
    <property type="project" value="UniProtKB-KW"/>
</dbReference>
<reference evidence="10" key="1">
    <citation type="submission" date="2019-08" db="EMBL/GenBank/DDBJ databases">
        <title>The improved chromosome-level genome for the pearl oyster Pinctada fucata martensii using PacBio sequencing and Hi-C.</title>
        <authorList>
            <person name="Zheng Z."/>
        </authorList>
    </citation>
    <scope>NUCLEOTIDE SEQUENCE</scope>
    <source>
        <strain evidence="10">ZZ-2019</strain>
        <tissue evidence="10">Adductor muscle</tissue>
    </source>
</reference>
<keyword evidence="2 9" id="KW-0732">Signal</keyword>
<dbReference type="GO" id="GO:0008241">
    <property type="term" value="F:peptidyl-dipeptidase activity"/>
    <property type="evidence" value="ECO:0007669"/>
    <property type="project" value="InterPro"/>
</dbReference>
<feature type="chain" id="PRO_5041739466" description="Angiotensin-converting enzyme" evidence="9">
    <location>
        <begin position="21"/>
        <end position="197"/>
    </location>
</feature>
<keyword evidence="8" id="KW-0645">Protease</keyword>
<evidence type="ECO:0000313" key="11">
    <source>
        <dbReference type="Proteomes" id="UP001186944"/>
    </source>
</evidence>
<keyword evidence="8" id="KW-0482">Metalloprotease</keyword>
<sequence>MFSFHLLHLLMLTLLSVTSSLITDENLAREWLKTHDKLAVSAYSRKWTALWRYNSNITEFNKNQTNYTVKKIFETAEEFFISLGFPNLPKEFWETSILEKPDDGRDMSCQASAWTFYNKTDWRCKYQGVYPPVERTEEDFDPGAKFHIPGDYPYIRYFVRVILQFQIHKALCDVSGHTGPLYKCDIYQSKAAGDLLK</sequence>
<feature type="disulfide bond" evidence="6">
    <location>
        <begin position="172"/>
        <end position="184"/>
    </location>
</feature>
<dbReference type="GO" id="GO:0004180">
    <property type="term" value="F:carboxypeptidase activity"/>
    <property type="evidence" value="ECO:0007669"/>
    <property type="project" value="UniProtKB-KW"/>
</dbReference>
<evidence type="ECO:0000256" key="7">
    <source>
        <dbReference type="PROSITE-ProRule" id="PRU01355"/>
    </source>
</evidence>
<protein>
    <recommendedName>
        <fullName evidence="8">Angiotensin-converting enzyme</fullName>
        <ecNumber evidence="8">3.4.-.-</ecNumber>
    </recommendedName>
</protein>
<gene>
    <name evidence="10" type="ORF">FSP39_008085</name>
</gene>
<dbReference type="GO" id="GO:0046872">
    <property type="term" value="F:metal ion binding"/>
    <property type="evidence" value="ECO:0007669"/>
    <property type="project" value="UniProtKB-KW"/>
</dbReference>
<dbReference type="InterPro" id="IPR001548">
    <property type="entry name" value="Peptidase_M2"/>
</dbReference>
<evidence type="ECO:0000256" key="6">
    <source>
        <dbReference type="PIRSR" id="PIRSR601548-4"/>
    </source>
</evidence>
<dbReference type="PANTHER" id="PTHR10514">
    <property type="entry name" value="ANGIOTENSIN-CONVERTING ENZYME"/>
    <property type="match status" value="1"/>
</dbReference>
<evidence type="ECO:0000256" key="5">
    <source>
        <dbReference type="PIRSR" id="PIRSR601548-2"/>
    </source>
</evidence>
<keyword evidence="3 6" id="KW-1015">Disulfide bond</keyword>
<dbReference type="EMBL" id="VSWD01000003">
    <property type="protein sequence ID" value="KAK3105897.1"/>
    <property type="molecule type" value="Genomic_DNA"/>
</dbReference>
<evidence type="ECO:0000313" key="10">
    <source>
        <dbReference type="EMBL" id="KAK3105897.1"/>
    </source>
</evidence>
<evidence type="ECO:0000256" key="9">
    <source>
        <dbReference type="SAM" id="SignalP"/>
    </source>
</evidence>
<dbReference type="GO" id="GO:0005886">
    <property type="term" value="C:plasma membrane"/>
    <property type="evidence" value="ECO:0007669"/>
    <property type="project" value="TreeGrafter"/>
</dbReference>
<dbReference type="Pfam" id="PF01401">
    <property type="entry name" value="Peptidase_M2"/>
    <property type="match status" value="1"/>
</dbReference>
<dbReference type="Proteomes" id="UP001186944">
    <property type="component" value="Unassembled WGS sequence"/>
</dbReference>
<accession>A0AA88YUL2</accession>
<comment type="similarity">
    <text evidence="1 7 8">Belongs to the peptidase M2 family.</text>
</comment>
<dbReference type="PANTHER" id="PTHR10514:SF27">
    <property type="entry name" value="ANGIOTENSIN-CONVERTING ENZYME"/>
    <property type="match status" value="1"/>
</dbReference>
<keyword evidence="4 8" id="KW-0325">Glycoprotein</keyword>
<organism evidence="10 11">
    <name type="scientific">Pinctada imbricata</name>
    <name type="common">Atlantic pearl-oyster</name>
    <name type="synonym">Pinctada martensii</name>
    <dbReference type="NCBI Taxonomy" id="66713"/>
    <lineage>
        <taxon>Eukaryota</taxon>
        <taxon>Metazoa</taxon>
        <taxon>Spiralia</taxon>
        <taxon>Lophotrochozoa</taxon>
        <taxon>Mollusca</taxon>
        <taxon>Bivalvia</taxon>
        <taxon>Autobranchia</taxon>
        <taxon>Pteriomorphia</taxon>
        <taxon>Pterioida</taxon>
        <taxon>Pterioidea</taxon>
        <taxon>Pteriidae</taxon>
        <taxon>Pinctada</taxon>
    </lineage>
</organism>
<proteinExistence type="inferred from homology"/>
<evidence type="ECO:0000256" key="8">
    <source>
        <dbReference type="RuleBase" id="RU361144"/>
    </source>
</evidence>
<evidence type="ECO:0000256" key="1">
    <source>
        <dbReference type="ARBA" id="ARBA00008139"/>
    </source>
</evidence>
<dbReference type="SUPFAM" id="SSF55486">
    <property type="entry name" value="Metalloproteases ('zincins'), catalytic domain"/>
    <property type="match status" value="1"/>
</dbReference>
<comment type="cofactor">
    <cofactor evidence="8">
        <name>Zn(2+)</name>
        <dbReference type="ChEBI" id="CHEBI:29105"/>
    </cofactor>
    <text evidence="8">Binds 1 zinc ion per subunit.</text>
</comment>
<evidence type="ECO:0000256" key="3">
    <source>
        <dbReference type="ARBA" id="ARBA00023157"/>
    </source>
</evidence>
<keyword evidence="8" id="KW-0121">Carboxypeptidase</keyword>
<feature type="binding site" evidence="5">
    <location>
        <position position="156"/>
    </location>
    <ligand>
        <name>chloride</name>
        <dbReference type="ChEBI" id="CHEBI:17996"/>
        <label>1</label>
    </ligand>
</feature>
<evidence type="ECO:0000256" key="2">
    <source>
        <dbReference type="ARBA" id="ARBA00022729"/>
    </source>
</evidence>
<dbReference type="EC" id="3.4.-.-" evidence="8"/>
<keyword evidence="8" id="KW-0378">Hydrolase</keyword>
<evidence type="ECO:0000256" key="4">
    <source>
        <dbReference type="ARBA" id="ARBA00023180"/>
    </source>
</evidence>
<dbReference type="PROSITE" id="PS52011">
    <property type="entry name" value="PEPTIDASE_M2"/>
    <property type="match status" value="2"/>
</dbReference>
<dbReference type="GO" id="GO:0008237">
    <property type="term" value="F:metallopeptidase activity"/>
    <property type="evidence" value="ECO:0007669"/>
    <property type="project" value="UniProtKB-KW"/>
</dbReference>
<comment type="caution">
    <text evidence="10">The sequence shown here is derived from an EMBL/GenBank/DDBJ whole genome shotgun (WGS) entry which is preliminary data.</text>
</comment>